<reference evidence="2 3" key="1">
    <citation type="submission" date="2018-03" db="EMBL/GenBank/DDBJ databases">
        <title>Genomic Encyclopedia of Archaeal and Bacterial Type Strains, Phase II (KMG-II): from individual species to whole genera.</title>
        <authorList>
            <person name="Goeker M."/>
        </authorList>
    </citation>
    <scope>NUCLEOTIDE SEQUENCE [LARGE SCALE GENOMIC DNA]</scope>
    <source>
        <strain evidence="2 3">DSM 18107</strain>
    </source>
</reference>
<evidence type="ECO:0000313" key="2">
    <source>
        <dbReference type="EMBL" id="PSL23663.1"/>
    </source>
</evidence>
<dbReference type="EMBL" id="PYGK01000017">
    <property type="protein sequence ID" value="PSL23663.1"/>
    <property type="molecule type" value="Genomic_DNA"/>
</dbReference>
<gene>
    <name evidence="2" type="ORF">CLV42_11717</name>
</gene>
<dbReference type="AlphaFoldDB" id="A0A2P8FPP6"/>
<evidence type="ECO:0000259" key="1">
    <source>
        <dbReference type="Pfam" id="PF17931"/>
    </source>
</evidence>
<dbReference type="SUPFAM" id="SSF48498">
    <property type="entry name" value="Tetracyclin repressor-like, C-terminal domain"/>
    <property type="match status" value="1"/>
</dbReference>
<dbReference type="Pfam" id="PF17931">
    <property type="entry name" value="TetR_C_23"/>
    <property type="match status" value="1"/>
</dbReference>
<organism evidence="2 3">
    <name type="scientific">Chitinophaga ginsengisoli</name>
    <dbReference type="NCBI Taxonomy" id="363837"/>
    <lineage>
        <taxon>Bacteria</taxon>
        <taxon>Pseudomonadati</taxon>
        <taxon>Bacteroidota</taxon>
        <taxon>Chitinophagia</taxon>
        <taxon>Chitinophagales</taxon>
        <taxon>Chitinophagaceae</taxon>
        <taxon>Chitinophaga</taxon>
    </lineage>
</organism>
<keyword evidence="3" id="KW-1185">Reference proteome</keyword>
<protein>
    <recommendedName>
        <fullName evidence="1">Tetracyclin repressor-like C-terminal domain-containing protein</fullName>
    </recommendedName>
</protein>
<dbReference type="InterPro" id="IPR036271">
    <property type="entry name" value="Tet_transcr_reg_TetR-rel_C_sf"/>
</dbReference>
<dbReference type="Gene3D" id="1.10.357.10">
    <property type="entry name" value="Tetracycline Repressor, domain 2"/>
    <property type="match status" value="1"/>
</dbReference>
<evidence type="ECO:0000313" key="3">
    <source>
        <dbReference type="Proteomes" id="UP000240978"/>
    </source>
</evidence>
<feature type="domain" description="Tetracyclin repressor-like C-terminal" evidence="1">
    <location>
        <begin position="97"/>
        <end position="223"/>
    </location>
</feature>
<proteinExistence type="predicted"/>
<accession>A0A2P8FPP6</accession>
<sequence length="227" mass="27264">MSNPHSALSCIYLHTKPGIMEKKLIRDAYKTYWLENGKRPVSVYSFCQQLDVPETTFYDSYSSFDTLEKDIWLSFFQDTLEKLKEDEIYRNYSAREKLLTFYFLWVQELKENRSYILQQKDKYLVPGLHLDKLEAFRIAFYDYIRELIKEGYQTGEVKERKYISDQYVHGFWLQALFVLRYWTKDDSERFEMTDAAIEKAVNLSFQLISSNTLDSILDFGKFMFARK</sequence>
<dbReference type="Proteomes" id="UP000240978">
    <property type="component" value="Unassembled WGS sequence"/>
</dbReference>
<name>A0A2P8FPP6_9BACT</name>
<dbReference type="InterPro" id="IPR041673">
    <property type="entry name" value="TetR_C_23"/>
</dbReference>
<comment type="caution">
    <text evidence="2">The sequence shown here is derived from an EMBL/GenBank/DDBJ whole genome shotgun (WGS) entry which is preliminary data.</text>
</comment>